<evidence type="ECO:0008006" key="3">
    <source>
        <dbReference type="Google" id="ProtNLM"/>
    </source>
</evidence>
<dbReference type="EMBL" id="CADCWL010000065">
    <property type="protein sequence ID" value="CAA9558750.1"/>
    <property type="molecule type" value="Genomic_DNA"/>
</dbReference>
<proteinExistence type="predicted"/>
<keyword evidence="1" id="KW-0472">Membrane</keyword>
<gene>
    <name evidence="2" type="ORF">AVDCRST_MAG19-1463</name>
</gene>
<protein>
    <recommendedName>
        <fullName evidence="3">Exo-alpha-sialidase</fullName>
    </recommendedName>
</protein>
<keyword evidence="1" id="KW-0812">Transmembrane</keyword>
<keyword evidence="1" id="KW-1133">Transmembrane helix</keyword>
<dbReference type="SUPFAM" id="SSF50939">
    <property type="entry name" value="Sialidases"/>
    <property type="match status" value="1"/>
</dbReference>
<evidence type="ECO:0000256" key="1">
    <source>
        <dbReference type="SAM" id="Phobius"/>
    </source>
</evidence>
<dbReference type="InterPro" id="IPR036278">
    <property type="entry name" value="Sialidase_sf"/>
</dbReference>
<sequence>MATAGAGPGDGREKGEKMSSTRWLAGAVAVGVTLLTGIVPGISAQEAATGTLTAEPVAGAATPESPGSPPLSYDGLRVERDGVPVPYGVWSQWAPLLVATPDGGAWAFFTAETGDVAGPGRLRLHAARYDPGRAGWLPARAMPGGEVQFGPAAAVDRAGAVHLVYADRGRNAADAFATLVYSRSDGAGGWTPPVPVSPDPNAGHQMMPSLAVDGDDRLHLLWRDQRTLPADRRAASAANADVLASDLIDGAWSAPVPVNDRPEPDLNAAWPHLVVDGDRLVAAWSIYKGVTPAELEKPAVRVEWSSRPVGGGSWATPTPVVQREDGEIGGLLLDLAADPRGGTVLVYGRSFRTGDEPTVDLFLRRLPAGAGRWEADTPLLSGDLGYFPTLAVGRDGTLFVAFNHGRNRAVEVGAIALGPDAARPGPLQIPTTGEEGEHGRASLALGADGRPWVVYMHGAADSRTIELRSSRSLELPR</sequence>
<organism evidence="2">
    <name type="scientific">uncultured Thermomicrobiales bacterium</name>
    <dbReference type="NCBI Taxonomy" id="1645740"/>
    <lineage>
        <taxon>Bacteria</taxon>
        <taxon>Pseudomonadati</taxon>
        <taxon>Thermomicrobiota</taxon>
        <taxon>Thermomicrobia</taxon>
        <taxon>Thermomicrobiales</taxon>
        <taxon>environmental samples</taxon>
    </lineage>
</organism>
<name>A0A6J4USR0_9BACT</name>
<feature type="transmembrane region" description="Helical" evidence="1">
    <location>
        <begin position="23"/>
        <end position="42"/>
    </location>
</feature>
<accession>A0A6J4USR0</accession>
<evidence type="ECO:0000313" key="2">
    <source>
        <dbReference type="EMBL" id="CAA9558750.1"/>
    </source>
</evidence>
<dbReference type="CDD" id="cd15482">
    <property type="entry name" value="Sialidase_non-viral"/>
    <property type="match status" value="1"/>
</dbReference>
<dbReference type="AlphaFoldDB" id="A0A6J4USR0"/>
<reference evidence="2" key="1">
    <citation type="submission" date="2020-02" db="EMBL/GenBank/DDBJ databases">
        <authorList>
            <person name="Meier V. D."/>
        </authorList>
    </citation>
    <scope>NUCLEOTIDE SEQUENCE</scope>
    <source>
        <strain evidence="2">AVDCRST_MAG19</strain>
    </source>
</reference>